<evidence type="ECO:0008006" key="4">
    <source>
        <dbReference type="Google" id="ProtNLM"/>
    </source>
</evidence>
<evidence type="ECO:0000256" key="1">
    <source>
        <dbReference type="SAM" id="MobiDB-lite"/>
    </source>
</evidence>
<organism evidence="2 3">
    <name type="scientific">Oceanospirillum sediminis</name>
    <dbReference type="NCBI Taxonomy" id="2760088"/>
    <lineage>
        <taxon>Bacteria</taxon>
        <taxon>Pseudomonadati</taxon>
        <taxon>Pseudomonadota</taxon>
        <taxon>Gammaproteobacteria</taxon>
        <taxon>Oceanospirillales</taxon>
        <taxon>Oceanospirillaceae</taxon>
        <taxon>Oceanospirillum</taxon>
    </lineage>
</organism>
<feature type="compositionally biased region" description="Basic and acidic residues" evidence="1">
    <location>
        <begin position="174"/>
        <end position="189"/>
    </location>
</feature>
<proteinExistence type="predicted"/>
<name>A0A839IWK7_9GAMM</name>
<comment type="caution">
    <text evidence="2">The sequence shown here is derived from an EMBL/GenBank/DDBJ whole genome shotgun (WGS) entry which is preliminary data.</text>
</comment>
<gene>
    <name evidence="2" type="ORF">H4O21_20945</name>
</gene>
<keyword evidence="3" id="KW-1185">Reference proteome</keyword>
<dbReference type="Pfam" id="PF06992">
    <property type="entry name" value="Phage_lambda_P"/>
    <property type="match status" value="1"/>
</dbReference>
<reference evidence="2 3" key="1">
    <citation type="submission" date="2020-08" db="EMBL/GenBank/DDBJ databases">
        <title>Oceanospirillum sp. nov. isolated from marine sediment.</title>
        <authorList>
            <person name="Ji X."/>
        </authorList>
    </citation>
    <scope>NUCLEOTIDE SEQUENCE [LARGE SCALE GENOMIC DNA]</scope>
    <source>
        <strain evidence="2 3">D5</strain>
    </source>
</reference>
<dbReference type="AlphaFoldDB" id="A0A839IWK7"/>
<dbReference type="GO" id="GO:0006270">
    <property type="term" value="P:DNA replication initiation"/>
    <property type="evidence" value="ECO:0007669"/>
    <property type="project" value="InterPro"/>
</dbReference>
<dbReference type="InterPro" id="IPR009731">
    <property type="entry name" value="P-like"/>
</dbReference>
<feature type="region of interest" description="Disordered" evidence="1">
    <location>
        <begin position="168"/>
        <end position="189"/>
    </location>
</feature>
<evidence type="ECO:0000313" key="2">
    <source>
        <dbReference type="EMBL" id="MBB1489080.1"/>
    </source>
</evidence>
<protein>
    <recommendedName>
        <fullName evidence="4">Replication protein P</fullName>
    </recommendedName>
</protein>
<evidence type="ECO:0000313" key="3">
    <source>
        <dbReference type="Proteomes" id="UP000565262"/>
    </source>
</evidence>
<sequence length="221" mass="24985">MTSPQQDTSSITRQAPRRIDAFFMRMQGIYGHIWTSRWPVPEALQVAKNEWHNDLAKYSDEELDAAVERSKARYKMPPNLAEFLECCIPDFAELGMPDPEAAYLEACQKSHDPNNQGFRWSHPAVYFAGKQAGWHDLQRTLSGVRTRFDSAYEVLFRQVVSGAQLEIPKPNSRTLEHKGGEKTRTEQEKQTALTRIAELKAMLGMKQASPTESTGGTHGSM</sequence>
<dbReference type="Proteomes" id="UP000565262">
    <property type="component" value="Unassembled WGS sequence"/>
</dbReference>
<accession>A0A839IWK7</accession>
<dbReference type="EMBL" id="JACJFM010000042">
    <property type="protein sequence ID" value="MBB1489080.1"/>
    <property type="molecule type" value="Genomic_DNA"/>
</dbReference>